<gene>
    <name evidence="3" type="ORF">CP965_08270</name>
</gene>
<reference evidence="3 4" key="1">
    <citation type="submission" date="2017-09" db="EMBL/GenBank/DDBJ databases">
        <title>Genomics of the genus Arcobacter.</title>
        <authorList>
            <person name="Perez-Cataluna A."/>
            <person name="Figueras M.J."/>
            <person name="Salas-Masso N."/>
        </authorList>
    </citation>
    <scope>NUCLEOTIDE SEQUENCE [LARGE SCALE GENOMIC DNA]</scope>
    <source>
        <strain evidence="3 4">F156-34</strain>
    </source>
</reference>
<dbReference type="AlphaFoldDB" id="A0A4V1M178"/>
<keyword evidence="4" id="KW-1185">Reference proteome</keyword>
<accession>A0A4V1M178</accession>
<evidence type="ECO:0000256" key="1">
    <source>
        <dbReference type="SAM" id="Coils"/>
    </source>
</evidence>
<name>A0A4V1M178_9BACT</name>
<evidence type="ECO:0000313" key="3">
    <source>
        <dbReference type="EMBL" id="RXK12565.1"/>
    </source>
</evidence>
<comment type="caution">
    <text evidence="3">The sequence shown here is derived from an EMBL/GenBank/DDBJ whole genome shotgun (WGS) entry which is preliminary data.</text>
</comment>
<dbReference type="RefSeq" id="WP_129061622.1">
    <property type="nucleotide sequence ID" value="NZ_NXIE01000003.1"/>
</dbReference>
<evidence type="ECO:0000259" key="2">
    <source>
        <dbReference type="Pfam" id="PF05670"/>
    </source>
</evidence>
<keyword evidence="1" id="KW-0175">Coiled coil</keyword>
<sequence length="442" mass="52326">MKYFLLKEIVNYLKEKVQIIKRIKRIDNNTIIIEFNDKNTIYFDLTKGRSFIYKKNSPANTKKDFNAPFDVVLQKRFINSKIENIEIYNEDKVINIRVNSSSSYKKLTTILQLEFTGKHTNIIILDENRVILEALRHIDEFSSSRVVKVGIKLDEIPKQNFTPKLEKVEDIENYLYKIYEEIEYTNLENHKKQKITQVNKKLKKLEKTLTTLPKKENLEKESNELYEKANLILNNLHLIKPYQEVLETYDYNGNKVQIDLDTRYSASTFSNTLFKRAKRSKQKALNIKIEKSNLEEKVDFLKRLINNIKKCKTIDEIEFFLPKKQKNQIKTKKSQNYESFFYNGYKILLGTNERENIYLLENSKANDFWFHLKDAPSSHVIVQNSKKSLPEDVIEKAAKICAQFSTDFQGNYFVDYTQRRNVKIQHGANVLYNPYKTISIKI</sequence>
<organism evidence="3 4">
    <name type="scientific">Halarcobacter mediterraneus</name>
    <dbReference type="NCBI Taxonomy" id="2023153"/>
    <lineage>
        <taxon>Bacteria</taxon>
        <taxon>Pseudomonadati</taxon>
        <taxon>Campylobacterota</taxon>
        <taxon>Epsilonproteobacteria</taxon>
        <taxon>Campylobacterales</taxon>
        <taxon>Arcobacteraceae</taxon>
        <taxon>Halarcobacter</taxon>
    </lineage>
</organism>
<feature type="domain" description="NFACT RNA-binding" evidence="2">
    <location>
        <begin position="343"/>
        <end position="424"/>
    </location>
</feature>
<feature type="coiled-coil region" evidence="1">
    <location>
        <begin position="277"/>
        <end position="311"/>
    </location>
</feature>
<feature type="coiled-coil region" evidence="1">
    <location>
        <begin position="188"/>
        <end position="235"/>
    </location>
</feature>
<proteinExistence type="predicted"/>
<dbReference type="Pfam" id="PF05670">
    <property type="entry name" value="NFACT-R_1"/>
    <property type="match status" value="1"/>
</dbReference>
<dbReference type="Gene3D" id="2.30.310.10">
    <property type="entry name" value="ibrinogen binding protein from staphylococcus aureus domain"/>
    <property type="match status" value="1"/>
</dbReference>
<protein>
    <recommendedName>
        <fullName evidence="2">NFACT RNA-binding domain-containing protein</fullName>
    </recommendedName>
</protein>
<dbReference type="InterPro" id="IPR008532">
    <property type="entry name" value="NFACT_RNA-bd"/>
</dbReference>
<evidence type="ECO:0000313" key="4">
    <source>
        <dbReference type="Proteomes" id="UP000289718"/>
    </source>
</evidence>
<dbReference type="OrthoDB" id="9766163at2"/>
<dbReference type="Proteomes" id="UP000289718">
    <property type="component" value="Unassembled WGS sequence"/>
</dbReference>
<dbReference type="Pfam" id="PF05833">
    <property type="entry name" value="NFACT_N"/>
    <property type="match status" value="1"/>
</dbReference>
<dbReference type="EMBL" id="NXIE01000003">
    <property type="protein sequence ID" value="RXK12565.1"/>
    <property type="molecule type" value="Genomic_DNA"/>
</dbReference>